<keyword evidence="3" id="KW-0238">DNA-binding</keyword>
<accession>A0ABP6RB22</accession>
<evidence type="ECO:0000313" key="6">
    <source>
        <dbReference type="EMBL" id="GAA3281078.1"/>
    </source>
</evidence>
<dbReference type="SUPFAM" id="SSF46785">
    <property type="entry name" value="Winged helix' DNA-binding domain"/>
    <property type="match status" value="1"/>
</dbReference>
<comment type="similarity">
    <text evidence="1">Belongs to the LysR transcriptional regulatory family.</text>
</comment>
<proteinExistence type="inferred from homology"/>
<evidence type="ECO:0000256" key="4">
    <source>
        <dbReference type="ARBA" id="ARBA00023163"/>
    </source>
</evidence>
<name>A0ABP6RB22_9MICC</name>
<dbReference type="Pfam" id="PF03466">
    <property type="entry name" value="LysR_substrate"/>
    <property type="match status" value="1"/>
</dbReference>
<evidence type="ECO:0000256" key="3">
    <source>
        <dbReference type="ARBA" id="ARBA00023125"/>
    </source>
</evidence>
<dbReference type="InterPro" id="IPR005119">
    <property type="entry name" value="LysR_subst-bd"/>
</dbReference>
<evidence type="ECO:0000259" key="5">
    <source>
        <dbReference type="PROSITE" id="PS50931"/>
    </source>
</evidence>
<keyword evidence="2" id="KW-0805">Transcription regulation</keyword>
<dbReference type="Gene3D" id="1.10.10.10">
    <property type="entry name" value="Winged helix-like DNA-binding domain superfamily/Winged helix DNA-binding domain"/>
    <property type="match status" value="1"/>
</dbReference>
<feature type="domain" description="HTH lysR-type" evidence="5">
    <location>
        <begin position="2"/>
        <end position="59"/>
    </location>
</feature>
<dbReference type="InterPro" id="IPR000847">
    <property type="entry name" value="LysR_HTH_N"/>
</dbReference>
<sequence>MLDVRRLQVLRSVLATGSVSRAAEALGYTPSSVSQQMAALQRETGLTLLEHVGRGVRPTAAARLLDERAGAIFDQIDAVEQALEDYRDGRGTRLRMEYFTTAGQSLVAPAVAAFHRRNPGARVELLLEPAGDPALRVSRGEVDVALISSEVPAGLDGVTETHLFDDPFDVVLPADHRLASQEAVAVADLAGEPWVTHEWPLGSCSEPLLRACAAHGFRPDICIECNDIDTAQGLIATGLGLGVMPRLGLAAPHDGVVVRPLVDPAPQRRIRLLRVAEPHAEEMARAITGVDAGGAGVVPQARRG</sequence>
<keyword evidence="7" id="KW-1185">Reference proteome</keyword>
<comment type="caution">
    <text evidence="6">The sequence shown here is derived from an EMBL/GenBank/DDBJ whole genome shotgun (WGS) entry which is preliminary data.</text>
</comment>
<dbReference type="Gene3D" id="3.40.190.10">
    <property type="entry name" value="Periplasmic binding protein-like II"/>
    <property type="match status" value="2"/>
</dbReference>
<dbReference type="RefSeq" id="WP_344718059.1">
    <property type="nucleotide sequence ID" value="NZ_BAAAYG010000003.1"/>
</dbReference>
<dbReference type="PANTHER" id="PTHR30346:SF29">
    <property type="entry name" value="LYSR SUBSTRATE-BINDING"/>
    <property type="match status" value="1"/>
</dbReference>
<evidence type="ECO:0000313" key="7">
    <source>
        <dbReference type="Proteomes" id="UP001501736"/>
    </source>
</evidence>
<dbReference type="InterPro" id="IPR036388">
    <property type="entry name" value="WH-like_DNA-bd_sf"/>
</dbReference>
<dbReference type="InterPro" id="IPR036390">
    <property type="entry name" value="WH_DNA-bd_sf"/>
</dbReference>
<gene>
    <name evidence="6" type="ORF">GCM10020260_06120</name>
</gene>
<dbReference type="PROSITE" id="PS50931">
    <property type="entry name" value="HTH_LYSR"/>
    <property type="match status" value="1"/>
</dbReference>
<dbReference type="EMBL" id="BAAAYG010000003">
    <property type="protein sequence ID" value="GAA3281078.1"/>
    <property type="molecule type" value="Genomic_DNA"/>
</dbReference>
<keyword evidence="4" id="KW-0804">Transcription</keyword>
<protein>
    <submittedName>
        <fullName evidence="6">LysR family transcriptional regulator</fullName>
    </submittedName>
</protein>
<reference evidence="7" key="1">
    <citation type="journal article" date="2019" name="Int. J. Syst. Evol. Microbiol.">
        <title>The Global Catalogue of Microorganisms (GCM) 10K type strain sequencing project: providing services to taxonomists for standard genome sequencing and annotation.</title>
        <authorList>
            <consortium name="The Broad Institute Genomics Platform"/>
            <consortium name="The Broad Institute Genome Sequencing Center for Infectious Disease"/>
            <person name="Wu L."/>
            <person name="Ma J."/>
        </authorList>
    </citation>
    <scope>NUCLEOTIDE SEQUENCE [LARGE SCALE GENOMIC DNA]</scope>
    <source>
        <strain evidence="7">JCM 11483</strain>
    </source>
</reference>
<dbReference type="SUPFAM" id="SSF53850">
    <property type="entry name" value="Periplasmic binding protein-like II"/>
    <property type="match status" value="1"/>
</dbReference>
<evidence type="ECO:0000256" key="2">
    <source>
        <dbReference type="ARBA" id="ARBA00023015"/>
    </source>
</evidence>
<dbReference type="Proteomes" id="UP001501736">
    <property type="component" value="Unassembled WGS sequence"/>
</dbReference>
<dbReference type="Pfam" id="PF00126">
    <property type="entry name" value="HTH_1"/>
    <property type="match status" value="1"/>
</dbReference>
<dbReference type="PANTHER" id="PTHR30346">
    <property type="entry name" value="TRANSCRIPTIONAL DUAL REGULATOR HCAR-RELATED"/>
    <property type="match status" value="1"/>
</dbReference>
<organism evidence="6 7">
    <name type="scientific">Nesterenkonia halobia</name>
    <dbReference type="NCBI Taxonomy" id="37922"/>
    <lineage>
        <taxon>Bacteria</taxon>
        <taxon>Bacillati</taxon>
        <taxon>Actinomycetota</taxon>
        <taxon>Actinomycetes</taxon>
        <taxon>Micrococcales</taxon>
        <taxon>Micrococcaceae</taxon>
        <taxon>Nesterenkonia</taxon>
    </lineage>
</organism>
<evidence type="ECO:0000256" key="1">
    <source>
        <dbReference type="ARBA" id="ARBA00009437"/>
    </source>
</evidence>